<dbReference type="InterPro" id="IPR036849">
    <property type="entry name" value="Enolase-like_C_sf"/>
</dbReference>
<dbReference type="GO" id="GO:0006096">
    <property type="term" value="P:glycolytic process"/>
    <property type="evidence" value="ECO:0007669"/>
    <property type="project" value="UniProtKB-KW"/>
</dbReference>
<dbReference type="KEGG" id="vnx:VNE69_10043"/>
<dbReference type="GO" id="GO:0004634">
    <property type="term" value="F:phosphopyruvate hydratase activity"/>
    <property type="evidence" value="ECO:0007669"/>
    <property type="project" value="UniProtKB-EC"/>
</dbReference>
<organism evidence="7 8">
    <name type="scientific">Vairimorpha necatrix</name>
    <dbReference type="NCBI Taxonomy" id="6039"/>
    <lineage>
        <taxon>Eukaryota</taxon>
        <taxon>Fungi</taxon>
        <taxon>Fungi incertae sedis</taxon>
        <taxon>Microsporidia</taxon>
        <taxon>Nosematidae</taxon>
        <taxon>Vairimorpha</taxon>
    </lineage>
</organism>
<dbReference type="Gene3D" id="3.20.20.120">
    <property type="entry name" value="Enolase-like C-terminal domain"/>
    <property type="match status" value="2"/>
</dbReference>
<keyword evidence="5" id="KW-0456">Lyase</keyword>
<evidence type="ECO:0000259" key="6">
    <source>
        <dbReference type="SMART" id="SM01192"/>
    </source>
</evidence>
<gene>
    <name evidence="7" type="ORF">VNE69_10043</name>
</gene>
<comment type="pathway">
    <text evidence="1">Carbohydrate degradation; glycolysis; pyruvate from D-glyceraldehyde 3-phosphate: step 4/5.</text>
</comment>
<dbReference type="Proteomes" id="UP001334084">
    <property type="component" value="Chromosome 10"/>
</dbReference>
<dbReference type="AlphaFoldDB" id="A0AAX4JFE5"/>
<evidence type="ECO:0000256" key="5">
    <source>
        <dbReference type="ARBA" id="ARBA00023239"/>
    </source>
</evidence>
<evidence type="ECO:0000256" key="4">
    <source>
        <dbReference type="ARBA" id="ARBA00023152"/>
    </source>
</evidence>
<dbReference type="InterPro" id="IPR000941">
    <property type="entry name" value="Enolase"/>
</dbReference>
<feature type="domain" description="Enolase C-terminal TIM barrel" evidence="6">
    <location>
        <begin position="42"/>
        <end position="217"/>
    </location>
</feature>
<accession>A0AAX4JFE5</accession>
<proteinExistence type="inferred from homology"/>
<keyword evidence="8" id="KW-1185">Reference proteome</keyword>
<evidence type="ECO:0000256" key="3">
    <source>
        <dbReference type="ARBA" id="ARBA00012058"/>
    </source>
</evidence>
<dbReference type="InterPro" id="IPR020810">
    <property type="entry name" value="Enolase_C"/>
</dbReference>
<protein>
    <recommendedName>
        <fullName evidence="3">phosphopyruvate hydratase</fullName>
        <ecNumber evidence="3">4.2.1.11</ecNumber>
    </recommendedName>
</protein>
<comment type="similarity">
    <text evidence="2">Belongs to the enolase family.</text>
</comment>
<dbReference type="GO" id="GO:0000287">
    <property type="term" value="F:magnesium ion binding"/>
    <property type="evidence" value="ECO:0007669"/>
    <property type="project" value="InterPro"/>
</dbReference>
<sequence>MNIKDLKFKSRTILDIPKLMETTVNLLDILKNDEIMLEIDKSNNKQNIGGNMCYQELENVIIRIYDNTYTSVGYEEEFAPPLKNVDKAMDLLKETGALCGITDYKIAMDVAANSFYKDGKYDLNGIKMTSNELYPFSEDDTTGWETFSKAALIGLNIVGDDLTKIMVSHRSGETEDTFISHLAVGIGAYYIKSGAPCRGERVSKYNELIRIKEHLKK</sequence>
<evidence type="ECO:0000256" key="2">
    <source>
        <dbReference type="ARBA" id="ARBA00009604"/>
    </source>
</evidence>
<dbReference type="PANTHER" id="PTHR11902">
    <property type="entry name" value="ENOLASE"/>
    <property type="match status" value="1"/>
</dbReference>
<keyword evidence="4" id="KW-0324">Glycolysis</keyword>
<dbReference type="RefSeq" id="XP_065330836.1">
    <property type="nucleotide sequence ID" value="XM_065474764.1"/>
</dbReference>
<evidence type="ECO:0000256" key="1">
    <source>
        <dbReference type="ARBA" id="ARBA00005031"/>
    </source>
</evidence>
<dbReference type="EMBL" id="CP142735">
    <property type="protein sequence ID" value="WUR04691.1"/>
    <property type="molecule type" value="Genomic_DNA"/>
</dbReference>
<name>A0AAX4JFE5_9MICR</name>
<dbReference type="SMART" id="SM01192">
    <property type="entry name" value="Enolase_C"/>
    <property type="match status" value="1"/>
</dbReference>
<dbReference type="GeneID" id="90542525"/>
<evidence type="ECO:0000313" key="7">
    <source>
        <dbReference type="EMBL" id="WUR04691.1"/>
    </source>
</evidence>
<dbReference type="Pfam" id="PF00113">
    <property type="entry name" value="Enolase_C"/>
    <property type="match status" value="2"/>
</dbReference>
<evidence type="ECO:0000313" key="8">
    <source>
        <dbReference type="Proteomes" id="UP001334084"/>
    </source>
</evidence>
<dbReference type="SUPFAM" id="SSF51604">
    <property type="entry name" value="Enolase C-terminal domain-like"/>
    <property type="match status" value="1"/>
</dbReference>
<dbReference type="GO" id="GO:0000015">
    <property type="term" value="C:phosphopyruvate hydratase complex"/>
    <property type="evidence" value="ECO:0007669"/>
    <property type="project" value="InterPro"/>
</dbReference>
<dbReference type="EC" id="4.2.1.11" evidence="3"/>
<dbReference type="PANTHER" id="PTHR11902:SF1">
    <property type="entry name" value="ENOLASE"/>
    <property type="match status" value="1"/>
</dbReference>
<reference evidence="7" key="1">
    <citation type="journal article" date="2024" name="BMC Genomics">
        <title>Functional annotation of a divergent genome using sequence and structure-based similarity.</title>
        <authorList>
            <person name="Svedberg D."/>
            <person name="Winiger R.R."/>
            <person name="Berg A."/>
            <person name="Sharma H."/>
            <person name="Tellgren-Roth C."/>
            <person name="Debrunner-Vossbrinck B.A."/>
            <person name="Vossbrinck C.R."/>
            <person name="Barandun J."/>
        </authorList>
    </citation>
    <scope>NUCLEOTIDE SEQUENCE</scope>
    <source>
        <strain evidence="7">Illinois isolate</strain>
    </source>
</reference>